<feature type="compositionally biased region" description="Low complexity" evidence="6">
    <location>
        <begin position="511"/>
        <end position="534"/>
    </location>
</feature>
<feature type="region of interest" description="Disordered" evidence="6">
    <location>
        <begin position="138"/>
        <end position="685"/>
    </location>
</feature>
<feature type="compositionally biased region" description="Polar residues" evidence="6">
    <location>
        <begin position="569"/>
        <end position="579"/>
    </location>
</feature>
<dbReference type="PROSITE" id="PS50023">
    <property type="entry name" value="LIM_DOMAIN_2"/>
    <property type="match status" value="1"/>
</dbReference>
<dbReference type="InterPro" id="IPR008936">
    <property type="entry name" value="Rho_GTPase_activation_prot"/>
</dbReference>
<gene>
    <name evidence="9" type="ORF">VTL71DRAFT_7145</name>
</gene>
<proteinExistence type="predicted"/>
<dbReference type="PANTHER" id="PTHR23176">
    <property type="entry name" value="RHO/RAC/CDC GTPASE-ACTIVATING PROTEIN"/>
    <property type="match status" value="1"/>
</dbReference>
<keyword evidence="5" id="KW-0175">Coiled coil</keyword>
<evidence type="ECO:0000259" key="8">
    <source>
        <dbReference type="PROSITE" id="PS50238"/>
    </source>
</evidence>
<feature type="compositionally biased region" description="Basic and acidic residues" evidence="6">
    <location>
        <begin position="314"/>
        <end position="331"/>
    </location>
</feature>
<dbReference type="Proteomes" id="UP001595075">
    <property type="component" value="Unassembled WGS sequence"/>
</dbReference>
<evidence type="ECO:0000256" key="2">
    <source>
        <dbReference type="ARBA" id="ARBA00022723"/>
    </source>
</evidence>
<evidence type="ECO:0000256" key="4">
    <source>
        <dbReference type="PROSITE-ProRule" id="PRU00125"/>
    </source>
</evidence>
<name>A0ABR4BVW0_9HELO</name>
<protein>
    <submittedName>
        <fullName evidence="9">Uncharacterized protein</fullName>
    </submittedName>
</protein>
<dbReference type="CDD" id="cd09394">
    <property type="entry name" value="LIM1_Rga"/>
    <property type="match status" value="1"/>
</dbReference>
<feature type="compositionally biased region" description="Basic and acidic residues" evidence="6">
    <location>
        <begin position="286"/>
        <end position="301"/>
    </location>
</feature>
<feature type="compositionally biased region" description="Basic and acidic residues" evidence="6">
    <location>
        <begin position="488"/>
        <end position="502"/>
    </location>
</feature>
<feature type="compositionally biased region" description="Polar residues" evidence="6">
    <location>
        <begin position="437"/>
        <end position="461"/>
    </location>
</feature>
<organism evidence="9 10">
    <name type="scientific">Oculimacula yallundae</name>
    <dbReference type="NCBI Taxonomy" id="86028"/>
    <lineage>
        <taxon>Eukaryota</taxon>
        <taxon>Fungi</taxon>
        <taxon>Dikarya</taxon>
        <taxon>Ascomycota</taxon>
        <taxon>Pezizomycotina</taxon>
        <taxon>Leotiomycetes</taxon>
        <taxon>Helotiales</taxon>
        <taxon>Ploettnerulaceae</taxon>
        <taxon>Oculimacula</taxon>
    </lineage>
</organism>
<feature type="compositionally biased region" description="Polar residues" evidence="6">
    <location>
        <begin position="272"/>
        <end position="283"/>
    </location>
</feature>
<accession>A0ABR4BVW0</accession>
<dbReference type="InterPro" id="IPR000198">
    <property type="entry name" value="RhoGAP_dom"/>
</dbReference>
<evidence type="ECO:0000256" key="1">
    <source>
        <dbReference type="ARBA" id="ARBA00022468"/>
    </source>
</evidence>
<dbReference type="SUPFAM" id="SSF48350">
    <property type="entry name" value="GTPase activation domain, GAP"/>
    <property type="match status" value="1"/>
</dbReference>
<dbReference type="PANTHER" id="PTHR23176:SF128">
    <property type="entry name" value="RHO GTPASE-ACTIVATING PROTEIN RGD1"/>
    <property type="match status" value="1"/>
</dbReference>
<feature type="compositionally biased region" description="Basic and acidic residues" evidence="6">
    <location>
        <begin position="462"/>
        <end position="476"/>
    </location>
</feature>
<feature type="compositionally biased region" description="Polar residues" evidence="6">
    <location>
        <begin position="233"/>
        <end position="253"/>
    </location>
</feature>
<dbReference type="Pfam" id="PF00412">
    <property type="entry name" value="LIM"/>
    <property type="match status" value="1"/>
</dbReference>
<feature type="compositionally biased region" description="Low complexity" evidence="6">
    <location>
        <begin position="412"/>
        <end position="423"/>
    </location>
</feature>
<dbReference type="PROSITE" id="PS00478">
    <property type="entry name" value="LIM_DOMAIN_1"/>
    <property type="match status" value="1"/>
</dbReference>
<dbReference type="Gene3D" id="2.10.110.10">
    <property type="entry name" value="Cysteine Rich Protein"/>
    <property type="match status" value="2"/>
</dbReference>
<dbReference type="EMBL" id="JAZHXI010000018">
    <property type="protein sequence ID" value="KAL2061767.1"/>
    <property type="molecule type" value="Genomic_DNA"/>
</dbReference>
<evidence type="ECO:0000259" key="7">
    <source>
        <dbReference type="PROSITE" id="PS50023"/>
    </source>
</evidence>
<feature type="compositionally biased region" description="Basic and acidic residues" evidence="6">
    <location>
        <begin position="391"/>
        <end position="400"/>
    </location>
</feature>
<feature type="domain" description="Rho-GAP" evidence="8">
    <location>
        <begin position="1057"/>
        <end position="1244"/>
    </location>
</feature>
<keyword evidence="1" id="KW-0343">GTPase activation</keyword>
<dbReference type="Gene3D" id="1.10.555.10">
    <property type="entry name" value="Rho GTPase activation protein"/>
    <property type="match status" value="1"/>
</dbReference>
<feature type="domain" description="LIM zinc-binding" evidence="7">
    <location>
        <begin position="19"/>
        <end position="81"/>
    </location>
</feature>
<dbReference type="SMART" id="SM00324">
    <property type="entry name" value="RhoGAP"/>
    <property type="match status" value="1"/>
</dbReference>
<keyword evidence="3 4" id="KW-0862">Zinc</keyword>
<feature type="coiled-coil region" evidence="5">
    <location>
        <begin position="711"/>
        <end position="738"/>
    </location>
</feature>
<dbReference type="CDD" id="cd09395">
    <property type="entry name" value="LIM2_Rga"/>
    <property type="match status" value="1"/>
</dbReference>
<feature type="compositionally biased region" description="Low complexity" evidence="6">
    <location>
        <begin position="347"/>
        <end position="360"/>
    </location>
</feature>
<feature type="compositionally biased region" description="Polar residues" evidence="6">
    <location>
        <begin position="378"/>
        <end position="390"/>
    </location>
</feature>
<reference evidence="9 10" key="1">
    <citation type="journal article" date="2024" name="Commun. Biol.">
        <title>Comparative genomic analysis of thermophilic fungi reveals convergent evolutionary adaptations and gene losses.</title>
        <authorList>
            <person name="Steindorff A.S."/>
            <person name="Aguilar-Pontes M.V."/>
            <person name="Robinson A.J."/>
            <person name="Andreopoulos B."/>
            <person name="LaButti K."/>
            <person name="Kuo A."/>
            <person name="Mondo S."/>
            <person name="Riley R."/>
            <person name="Otillar R."/>
            <person name="Haridas S."/>
            <person name="Lipzen A."/>
            <person name="Grimwood J."/>
            <person name="Schmutz J."/>
            <person name="Clum A."/>
            <person name="Reid I.D."/>
            <person name="Moisan M.C."/>
            <person name="Butler G."/>
            <person name="Nguyen T.T.M."/>
            <person name="Dewar K."/>
            <person name="Conant G."/>
            <person name="Drula E."/>
            <person name="Henrissat B."/>
            <person name="Hansel C."/>
            <person name="Singer S."/>
            <person name="Hutchinson M.I."/>
            <person name="de Vries R.P."/>
            <person name="Natvig D.O."/>
            <person name="Powell A.J."/>
            <person name="Tsang A."/>
            <person name="Grigoriev I.V."/>
        </authorList>
    </citation>
    <scope>NUCLEOTIDE SEQUENCE [LARGE SCALE GENOMIC DNA]</scope>
    <source>
        <strain evidence="9 10">CBS 494.80</strain>
    </source>
</reference>
<feature type="compositionally biased region" description="Basic and acidic residues" evidence="6">
    <location>
        <begin position="212"/>
        <end position="222"/>
    </location>
</feature>
<keyword evidence="10" id="KW-1185">Reference proteome</keyword>
<comment type="caution">
    <text evidence="9">The sequence shown here is derived from an EMBL/GenBank/DDBJ whole genome shotgun (WGS) entry which is preliminary data.</text>
</comment>
<evidence type="ECO:0000256" key="5">
    <source>
        <dbReference type="SAM" id="Coils"/>
    </source>
</evidence>
<sequence length="1245" mass="136600">MESPADYLDSPMDGDDVAYPCKGCGDILEEGKAFELAGNRWHLNCFRCNTCGTLLDSDANLLLLGDGSLICNNCTYSCSACGNKIEDLAILTGDQAFCATCFRCRNCKRKIENLRYARTSQGIFCMSCHESLMARRRKKSRAAAKQKREDQSPMLVDKSLPALPPNAILQSAFSPDRETPDSLDTDTPTELSPRPRQGYAQNDSSSRSSSRRPREQSQERNSSDTQGRDGLTLPTTTYRNNRNSSISQASDLNSGDAESFFIPLALDPTPAPSQTPRSTSETWTDPGKRTKENKPPEKDYFGAKNVARQQTDSQKQRESMAPHIAFQEKGRQPSADETAQIRDSLRKAAAGGKSSSAKASPAIGNDDIRVQHAAHSPKPSNANGKGQNGTEKFRLGDVPKGKKSGTSRTDSQSEISDNSNSRSGSGGLSAPPRKESQSSIPRTSSPKQMLTTDKMSTPRSSQDSRIREELEARKSLDTTTSPPPINRMDSDATSRSIPRKEIPSGAVKANMSSMSSSSGADTSPSSASSSETPGVTPTINGKPISAPLLLQSPMKDELAPPFRAPNRPSAPQQKLSDSYMTPRAPPAPPTSAHGPKDSNASLNGQPASPKLPRWSAGGDFTMDEDMARILGGTDENSQSILRRVSNAVRHGRTTSEQSVGRQQPGHGRSVSETTRTTSSPRWPKTPILEDVAARDISSPISIASPRSGEDPALLRRQLRNSEQRVAELERQFMSEKDLKDLNKKLIEKRKTVSVLDSQTEIMIQQLEVLAGYVERAKGTKQPINIADLEDSAIKEFVQKLERLKQTMSGAVETLYEERNDLLEEKNQIIADRDRALVEFEQLSSKNAQLADMNNDLTHQIQERFKAQSGPGIESPRPPPNGLGIYTHHSKDKSTVSVNLDDASIRPSTSTTLFGSVSSYPQAMDQDPSMEPATVLSAPHVINIRKGQAKKFNWKKGGQTVAKGVSKGFKGAFASVQQERGQQWQGQTGDSIGLPYNMTVQAVEAPAGMVQPGSLPRNGSNDPKQGGFGLFKKNNTMPKSMSNGSIAAAEPPSTLFGSELVERAEYERRQIPSVVTRCIEEVELRGMDTEGIYRKTGGSGQQKIVQEGFERVEDFDISDPELDITAVTSVLKQYFRKLPTPLLTFDVYDRILESITIEVDSERCAHLKRTFSMLPDKHRDCLEFLMFHLSRVATRESENLMTTKNLAVVFAPTIMRDHSLEREMTDMHSKNTAMQFIIEHSQEIFS</sequence>
<keyword evidence="4" id="KW-0440">LIM domain</keyword>
<dbReference type="SMART" id="SM00132">
    <property type="entry name" value="LIM"/>
    <property type="match status" value="2"/>
</dbReference>
<evidence type="ECO:0000256" key="3">
    <source>
        <dbReference type="ARBA" id="ARBA00022833"/>
    </source>
</evidence>
<evidence type="ECO:0000313" key="9">
    <source>
        <dbReference type="EMBL" id="KAL2061767.1"/>
    </source>
</evidence>
<dbReference type="InterPro" id="IPR001781">
    <property type="entry name" value="Znf_LIM"/>
</dbReference>
<dbReference type="InterPro" id="IPR050729">
    <property type="entry name" value="Rho-GAP"/>
</dbReference>
<dbReference type="PROSITE" id="PS50238">
    <property type="entry name" value="RHOGAP"/>
    <property type="match status" value="1"/>
</dbReference>
<evidence type="ECO:0000313" key="10">
    <source>
        <dbReference type="Proteomes" id="UP001595075"/>
    </source>
</evidence>
<feature type="compositionally biased region" description="Low complexity" evidence="6">
    <location>
        <begin position="668"/>
        <end position="685"/>
    </location>
</feature>
<feature type="coiled-coil region" evidence="5">
    <location>
        <begin position="793"/>
        <end position="831"/>
    </location>
</feature>
<feature type="region of interest" description="Disordered" evidence="6">
    <location>
        <begin position="866"/>
        <end position="888"/>
    </location>
</feature>
<keyword evidence="2 4" id="KW-0479">Metal-binding</keyword>
<dbReference type="Pfam" id="PF00620">
    <property type="entry name" value="RhoGAP"/>
    <property type="match status" value="1"/>
</dbReference>
<dbReference type="CDD" id="cd00159">
    <property type="entry name" value="RhoGAP"/>
    <property type="match status" value="1"/>
</dbReference>
<evidence type="ECO:0000256" key="6">
    <source>
        <dbReference type="SAM" id="MobiDB-lite"/>
    </source>
</evidence>